<dbReference type="Pfam" id="PF18911">
    <property type="entry name" value="PKD_4"/>
    <property type="match status" value="3"/>
</dbReference>
<accession>A0ABU9KWN6</accession>
<dbReference type="PANTHER" id="PTHR36842:SF1">
    <property type="entry name" value="PROTEIN TOLB"/>
    <property type="match status" value="1"/>
</dbReference>
<protein>
    <submittedName>
        <fullName evidence="2">PKD domain-containing protein</fullName>
    </submittedName>
</protein>
<feature type="non-terminal residue" evidence="2">
    <location>
        <position position="225"/>
    </location>
</feature>
<name>A0ABU9KWN6_9EURY</name>
<dbReference type="Gene3D" id="2.60.40.10">
    <property type="entry name" value="Immunoglobulins"/>
    <property type="match status" value="3"/>
</dbReference>
<dbReference type="InterPro" id="IPR035986">
    <property type="entry name" value="PKD_dom_sf"/>
</dbReference>
<dbReference type="CDD" id="cd00146">
    <property type="entry name" value="PKD"/>
    <property type="match status" value="3"/>
</dbReference>
<evidence type="ECO:0000313" key="3">
    <source>
        <dbReference type="Proteomes" id="UP001396646"/>
    </source>
</evidence>
<dbReference type="RefSeq" id="WP_342128063.1">
    <property type="nucleotide sequence ID" value="NZ_JBCAUS010000013.1"/>
</dbReference>
<feature type="domain" description="PKD" evidence="1">
    <location>
        <begin position="82"/>
        <end position="143"/>
    </location>
</feature>
<sequence>WDIDNDGTEDNSSQNFVHTYDTAGLYTVNLTVSNINGTDSEVKTGYINVTSAPVPPILPVADFSANVTEGDVPLTVAFTDLSTDATSWSWDIDNDGTEDNSSQNFVHTYDTAGLYTVNLTVSNINGTDSEVKTGYINVTSAPVPPILPVADFSANVTEGDVPLTVSFTDLSTDATSWSWDIDNDGTEDNSSQNFVHTYDTAGLYTVNLTVSNINGTDSEVKTGYI</sequence>
<feature type="domain" description="PKD" evidence="1">
    <location>
        <begin position="1"/>
        <end position="54"/>
    </location>
</feature>
<dbReference type="InterPro" id="IPR000601">
    <property type="entry name" value="PKD_dom"/>
</dbReference>
<keyword evidence="3" id="KW-1185">Reference proteome</keyword>
<dbReference type="SMART" id="SM00089">
    <property type="entry name" value="PKD"/>
    <property type="match status" value="2"/>
</dbReference>
<evidence type="ECO:0000259" key="1">
    <source>
        <dbReference type="PROSITE" id="PS50093"/>
    </source>
</evidence>
<dbReference type="PANTHER" id="PTHR36842">
    <property type="entry name" value="PROTEIN TOLB HOMOLOG"/>
    <property type="match status" value="1"/>
</dbReference>
<dbReference type="SUPFAM" id="SSF49299">
    <property type="entry name" value="PKD domain"/>
    <property type="match status" value="3"/>
</dbReference>
<gene>
    <name evidence="2" type="ORF">WOA13_11615</name>
</gene>
<dbReference type="InterPro" id="IPR013783">
    <property type="entry name" value="Ig-like_fold"/>
</dbReference>
<comment type="caution">
    <text evidence="2">The sequence shown here is derived from an EMBL/GenBank/DDBJ whole genome shotgun (WGS) entry which is preliminary data.</text>
</comment>
<organism evidence="2 3">
    <name type="scientific">Methanococcoides cohabitans</name>
    <dbReference type="NCBI Taxonomy" id="3136559"/>
    <lineage>
        <taxon>Archaea</taxon>
        <taxon>Methanobacteriati</taxon>
        <taxon>Methanobacteriota</taxon>
        <taxon>Stenosarchaea group</taxon>
        <taxon>Methanomicrobia</taxon>
        <taxon>Methanosarcinales</taxon>
        <taxon>Methanosarcinaceae</taxon>
        <taxon>Methanococcoides</taxon>
    </lineage>
</organism>
<dbReference type="Proteomes" id="UP001396646">
    <property type="component" value="Unassembled WGS sequence"/>
</dbReference>
<dbReference type="EMBL" id="JBCAUS010000013">
    <property type="protein sequence ID" value="MEL4306461.1"/>
    <property type="molecule type" value="Genomic_DNA"/>
</dbReference>
<feature type="domain" description="PKD" evidence="1">
    <location>
        <begin position="171"/>
        <end position="225"/>
    </location>
</feature>
<proteinExistence type="predicted"/>
<dbReference type="PROSITE" id="PS50093">
    <property type="entry name" value="PKD"/>
    <property type="match status" value="3"/>
</dbReference>
<reference evidence="2 3" key="1">
    <citation type="submission" date="2024-04" db="EMBL/GenBank/DDBJ databases">
        <title>Methanococcoides sp. LMO-2.</title>
        <authorList>
            <person name="Liang L."/>
        </authorList>
    </citation>
    <scope>NUCLEOTIDE SEQUENCE [LARGE SCALE GENOMIC DNA]</scope>
    <source>
        <strain evidence="2 3">LMO-2</strain>
    </source>
</reference>
<evidence type="ECO:0000313" key="2">
    <source>
        <dbReference type="EMBL" id="MEL4306461.1"/>
    </source>
</evidence>
<feature type="non-terminal residue" evidence="2">
    <location>
        <position position="1"/>
    </location>
</feature>
<dbReference type="InterPro" id="IPR022409">
    <property type="entry name" value="PKD/Chitinase_dom"/>
</dbReference>